<dbReference type="Gene3D" id="3.10.350.10">
    <property type="entry name" value="LysM domain"/>
    <property type="match status" value="2"/>
</dbReference>
<dbReference type="AlphaFoldDB" id="A0A3M0GAU1"/>
<dbReference type="PROSITE" id="PS51782">
    <property type="entry name" value="LYSM"/>
    <property type="match status" value="2"/>
</dbReference>
<dbReference type="PANTHER" id="PTHR34700:SF4">
    <property type="entry name" value="PHAGE-LIKE ELEMENT PBSX PROTEIN XKDP"/>
    <property type="match status" value="1"/>
</dbReference>
<dbReference type="PANTHER" id="PTHR34700">
    <property type="entry name" value="POTASSIUM BINDING PROTEIN KBP"/>
    <property type="match status" value="1"/>
</dbReference>
<dbReference type="Pfam" id="PF01476">
    <property type="entry name" value="LysM"/>
    <property type="match status" value="2"/>
</dbReference>
<accession>A0A3M0GAU1</accession>
<protein>
    <submittedName>
        <fullName evidence="4">LysM peptidoglycan-binding domain-containing protein</fullName>
    </submittedName>
</protein>
<keyword evidence="2" id="KW-1133">Transmembrane helix</keyword>
<evidence type="ECO:0000256" key="2">
    <source>
        <dbReference type="SAM" id="Phobius"/>
    </source>
</evidence>
<feature type="compositionally biased region" description="Polar residues" evidence="1">
    <location>
        <begin position="296"/>
        <end position="308"/>
    </location>
</feature>
<gene>
    <name evidence="4" type="ORF">EAX62_01860</name>
</gene>
<dbReference type="EMBL" id="REFW01000001">
    <property type="protein sequence ID" value="RMB61427.1"/>
    <property type="molecule type" value="Genomic_DNA"/>
</dbReference>
<sequence>MRVVKTLAALALLVALLAGVPAMLIAWGDPSALLRVDWRRALVQPASKELVVALCSVAGWLAWALLAVTAIVETVMAMSRGRVHIHLPGIGWLQPAVGGLVAMVMAPALSSTAAEPAPPAPAHAPAVVEHQISPTITAHPFVPPAGLRAYVVRPGDELWAVAEQELGSGGSWRTILRSNPGMTADTVLTPGNTILLPSTPPVQASAAPDSSGHVTVRRGDTLWDLAEQHLGDAHRWPELFQANRDQISDPDEIDIGWRLSIPGAADTTQPRDTGLGQGDKVSATPTPSAPPPVGGTNQPTTLAPTVSPTLPPDTTPRTSPLAIPVMTDATPRATNQPSNGATGNATPVTTTEDPQWSDDVLGPVGGVLAASLFAGVIARRRVQLLQRGVGRRAATLAPEIQRFFAALVQRSHVAPELQPNAQPTSVIIGWRDEEEVRIDLEPRRCTLVEGSPEDTAALAATIITSLMCAPWSSMAEVVTVEPQEEWVLALDDPRLSSEMHLEEALTRLQRLCAQRRMAMGRSNLASLRADPDVAGSWPPVVFVFCHGLLPAHVDHVRDCLSLGEVGVSVVAPLAHGTTSNGDPRAVHVLSTSVARLGGTDDTFEPQLLNQPARRAVVSLFTSSLDDRTEPAPWWRDGDLPPHVTVPPTTAEEPIKDDAMPAWSPLPDHPTLLVLGPVELRGCHGERPGRAVGQCMEYCAWLLLNPGATASTMVRELLVAEGTRRSNTSRLRSWLGRNTEGVSYLPDAYSGRITLDPSVSSDWEQFQLLLAGGVNVASSPLLREALSLVRGRPLEGVTFQWPWVAQWVSDMESMITDAAAVLADRCLTEQDLEGAHWAIDQGQLATGDDETLEIRRIHALALSGERAELDRAVMDMTRVARAENRDLAPETIQRIQHALHLSMTRHAHS</sequence>
<feature type="compositionally biased region" description="Polar residues" evidence="1">
    <location>
        <begin position="332"/>
        <end position="354"/>
    </location>
</feature>
<keyword evidence="2" id="KW-0472">Membrane</keyword>
<keyword evidence="5" id="KW-1185">Reference proteome</keyword>
<evidence type="ECO:0000313" key="5">
    <source>
        <dbReference type="Proteomes" id="UP000275256"/>
    </source>
</evidence>
<feature type="domain" description="LysM" evidence="3">
    <location>
        <begin position="148"/>
        <end position="196"/>
    </location>
</feature>
<dbReference type="InterPro" id="IPR036779">
    <property type="entry name" value="LysM_dom_sf"/>
</dbReference>
<evidence type="ECO:0000313" key="4">
    <source>
        <dbReference type="EMBL" id="RMB61427.1"/>
    </source>
</evidence>
<dbReference type="InterPro" id="IPR018392">
    <property type="entry name" value="LysM"/>
</dbReference>
<reference evidence="4 5" key="1">
    <citation type="submission" date="2018-10" db="EMBL/GenBank/DDBJ databases">
        <title>Tessaracoccus antarcticuss sp. nov., isolated from sediment.</title>
        <authorList>
            <person name="Zhou L.Y."/>
            <person name="Du Z.J."/>
        </authorList>
    </citation>
    <scope>NUCLEOTIDE SEQUENCE [LARGE SCALE GENOMIC DNA]</scope>
    <source>
        <strain evidence="4 5">JDX10</strain>
    </source>
</reference>
<name>A0A3M0GAU1_9ACTN</name>
<dbReference type="Gene3D" id="1.25.40.10">
    <property type="entry name" value="Tetratricopeptide repeat domain"/>
    <property type="match status" value="1"/>
</dbReference>
<dbReference type="InterPro" id="IPR052196">
    <property type="entry name" value="Bact_Kbp"/>
</dbReference>
<dbReference type="CDD" id="cd00118">
    <property type="entry name" value="LysM"/>
    <property type="match status" value="2"/>
</dbReference>
<keyword evidence="2" id="KW-0812">Transmembrane</keyword>
<feature type="domain" description="LysM" evidence="3">
    <location>
        <begin position="212"/>
        <end position="261"/>
    </location>
</feature>
<feature type="transmembrane region" description="Helical" evidence="2">
    <location>
        <begin position="90"/>
        <end position="109"/>
    </location>
</feature>
<evidence type="ECO:0000256" key="1">
    <source>
        <dbReference type="SAM" id="MobiDB-lite"/>
    </source>
</evidence>
<feature type="transmembrane region" description="Helical" evidence="2">
    <location>
        <begin position="50"/>
        <end position="78"/>
    </location>
</feature>
<organism evidence="4 5">
    <name type="scientific">Tessaracoccus antarcticus</name>
    <dbReference type="NCBI Taxonomy" id="2479848"/>
    <lineage>
        <taxon>Bacteria</taxon>
        <taxon>Bacillati</taxon>
        <taxon>Actinomycetota</taxon>
        <taxon>Actinomycetes</taxon>
        <taxon>Propionibacteriales</taxon>
        <taxon>Propionibacteriaceae</taxon>
        <taxon>Tessaracoccus</taxon>
    </lineage>
</organism>
<feature type="region of interest" description="Disordered" evidence="1">
    <location>
        <begin position="263"/>
        <end position="355"/>
    </location>
</feature>
<evidence type="ECO:0000259" key="3">
    <source>
        <dbReference type="PROSITE" id="PS51782"/>
    </source>
</evidence>
<dbReference type="Proteomes" id="UP000275256">
    <property type="component" value="Unassembled WGS sequence"/>
</dbReference>
<proteinExistence type="predicted"/>
<comment type="caution">
    <text evidence="4">The sequence shown here is derived from an EMBL/GenBank/DDBJ whole genome shotgun (WGS) entry which is preliminary data.</text>
</comment>
<dbReference type="SMART" id="SM00257">
    <property type="entry name" value="LysM"/>
    <property type="match status" value="2"/>
</dbReference>
<dbReference type="InterPro" id="IPR011990">
    <property type="entry name" value="TPR-like_helical_dom_sf"/>
</dbReference>